<proteinExistence type="predicted"/>
<name>A0A521G0A2_9BACT</name>
<feature type="domain" description="Transposase Synechocystis PCC 6803" evidence="1">
    <location>
        <begin position="4"/>
        <end position="94"/>
    </location>
</feature>
<protein>
    <submittedName>
        <fullName evidence="2">Transposase</fullName>
    </submittedName>
</protein>
<evidence type="ECO:0000313" key="3">
    <source>
        <dbReference type="Proteomes" id="UP000316238"/>
    </source>
</evidence>
<evidence type="ECO:0000313" key="2">
    <source>
        <dbReference type="EMBL" id="TAA74440.1"/>
    </source>
</evidence>
<gene>
    <name evidence="2" type="ORF">CDV28_12743</name>
</gene>
<sequence length="94" mass="11001">MAKAYSNDLRERVIKSYESGISKGEILNIFIISLDTLNRWIRKYKETGSVEPYKRTKYRAKKFSDEALLEHVLKNPSATLEERAMFFSVKHQSV</sequence>
<accession>A0A521G0A2</accession>
<dbReference type="InterPro" id="IPR036388">
    <property type="entry name" value="WH-like_DNA-bd_sf"/>
</dbReference>
<feature type="non-terminal residue" evidence="2">
    <location>
        <position position="94"/>
    </location>
</feature>
<reference evidence="2" key="1">
    <citation type="submission" date="2017-07" db="EMBL/GenBank/DDBJ databases">
        <title>The cable genome - Insights into the physiology and evolution of filamentous bacteria capable of sulfide oxidation via long distance electron transfer.</title>
        <authorList>
            <person name="Thorup C."/>
            <person name="Bjerg J.T."/>
            <person name="Schreiber L."/>
            <person name="Nielsen L.P."/>
            <person name="Kjeldsen K.U."/>
            <person name="Boesen T."/>
            <person name="Boggild A."/>
            <person name="Meysman F."/>
            <person name="Geelhoed J."/>
            <person name="Schramm A."/>
        </authorList>
    </citation>
    <scope>NUCLEOTIDE SEQUENCE [LARGE SCALE GENOMIC DNA]</scope>
    <source>
        <strain evidence="2">GS</strain>
    </source>
</reference>
<dbReference type="AlphaFoldDB" id="A0A521G0A2"/>
<dbReference type="SUPFAM" id="SSF46689">
    <property type="entry name" value="Homeodomain-like"/>
    <property type="match status" value="1"/>
</dbReference>
<dbReference type="EMBL" id="NQJD01000027">
    <property type="protein sequence ID" value="TAA74440.1"/>
    <property type="molecule type" value="Genomic_DNA"/>
</dbReference>
<dbReference type="Pfam" id="PF01710">
    <property type="entry name" value="HTH_Tnp_IS630"/>
    <property type="match status" value="1"/>
</dbReference>
<evidence type="ECO:0000259" key="1">
    <source>
        <dbReference type="Pfam" id="PF01710"/>
    </source>
</evidence>
<dbReference type="InterPro" id="IPR009057">
    <property type="entry name" value="Homeodomain-like_sf"/>
</dbReference>
<dbReference type="Proteomes" id="UP000316238">
    <property type="component" value="Unassembled WGS sequence"/>
</dbReference>
<comment type="caution">
    <text evidence="2">The sequence shown here is derived from an EMBL/GenBank/DDBJ whole genome shotgun (WGS) entry which is preliminary data.</text>
</comment>
<organism evidence="2 3">
    <name type="scientific">Candidatus Electronema aureum</name>
    <dbReference type="NCBI Taxonomy" id="2005002"/>
    <lineage>
        <taxon>Bacteria</taxon>
        <taxon>Pseudomonadati</taxon>
        <taxon>Thermodesulfobacteriota</taxon>
        <taxon>Desulfobulbia</taxon>
        <taxon>Desulfobulbales</taxon>
        <taxon>Desulfobulbaceae</taxon>
        <taxon>Candidatus Electronema</taxon>
    </lineage>
</organism>
<dbReference type="InterPro" id="IPR002622">
    <property type="entry name" value="Transposase_14"/>
</dbReference>
<dbReference type="Gene3D" id="1.10.10.10">
    <property type="entry name" value="Winged helix-like DNA-binding domain superfamily/Winged helix DNA-binding domain"/>
    <property type="match status" value="1"/>
</dbReference>
<keyword evidence="3" id="KW-1185">Reference proteome</keyword>